<sequence length="63" mass="7527">MPTTVQARRLRPGDRITIHGRTLTIRTITRRWPWSRDVVLRGRLDTGTHTLYRVNARKEMETR</sequence>
<dbReference type="Proteomes" id="UP000676079">
    <property type="component" value="Chromosome"/>
</dbReference>
<accession>A0ABX8BF18</accession>
<gene>
    <name evidence="1" type="ORF">KGD84_17635</name>
</gene>
<proteinExistence type="predicted"/>
<dbReference type="RefSeq" id="WP_220561545.1">
    <property type="nucleotide sequence ID" value="NZ_CP074133.1"/>
</dbReference>
<evidence type="ECO:0000313" key="2">
    <source>
        <dbReference type="Proteomes" id="UP000676079"/>
    </source>
</evidence>
<name>A0ABX8BF18_9ACTN</name>
<keyword evidence="2" id="KW-1185">Reference proteome</keyword>
<evidence type="ECO:0000313" key="1">
    <source>
        <dbReference type="EMBL" id="QUX20350.1"/>
    </source>
</evidence>
<protein>
    <submittedName>
        <fullName evidence="1">Uncharacterized protein</fullName>
    </submittedName>
</protein>
<reference evidence="1 2" key="1">
    <citation type="submission" date="2021-05" db="EMBL/GenBank/DDBJ databases">
        <title>Direct Submission.</title>
        <authorList>
            <person name="Li K."/>
            <person name="Gao J."/>
        </authorList>
    </citation>
    <scope>NUCLEOTIDE SEQUENCE [LARGE SCALE GENOMIC DNA]</scope>
    <source>
        <strain evidence="1 2">Mg02</strain>
    </source>
</reference>
<dbReference type="EMBL" id="CP074133">
    <property type="protein sequence ID" value="QUX20350.1"/>
    <property type="molecule type" value="Genomic_DNA"/>
</dbReference>
<organism evidence="1 2">
    <name type="scientific">Nocardiopsis changdeensis</name>
    <dbReference type="NCBI Taxonomy" id="2831969"/>
    <lineage>
        <taxon>Bacteria</taxon>
        <taxon>Bacillati</taxon>
        <taxon>Actinomycetota</taxon>
        <taxon>Actinomycetes</taxon>
        <taxon>Streptosporangiales</taxon>
        <taxon>Nocardiopsidaceae</taxon>
        <taxon>Nocardiopsis</taxon>
    </lineage>
</organism>